<name>A0ABU1D4N6_9BURK</name>
<reference evidence="1 2" key="1">
    <citation type="submission" date="2023-08" db="EMBL/GenBank/DDBJ databases">
        <title>Alcaligenaceae gen. nov., a novel taxon isolated from the sludge of Yixing Pesticide Factory.</title>
        <authorList>
            <person name="Ruan L."/>
        </authorList>
    </citation>
    <scope>NUCLEOTIDE SEQUENCE [LARGE SCALE GENOMIC DNA]</scope>
    <source>
        <strain evidence="1 2">LG-2</strain>
    </source>
</reference>
<dbReference type="Proteomes" id="UP001232156">
    <property type="component" value="Unassembled WGS sequence"/>
</dbReference>
<evidence type="ECO:0000313" key="2">
    <source>
        <dbReference type="Proteomes" id="UP001232156"/>
    </source>
</evidence>
<accession>A0ABU1D4N6</accession>
<proteinExistence type="predicted"/>
<dbReference type="RefSeq" id="WP_347286633.1">
    <property type="nucleotide sequence ID" value="NZ_JAUZQE010000008.1"/>
</dbReference>
<sequence>MDVQWDALFRFEVAPLELFIRGSLMYCSFSLRCASPGAAIWAPWA</sequence>
<evidence type="ECO:0000313" key="1">
    <source>
        <dbReference type="EMBL" id="MDR4125402.1"/>
    </source>
</evidence>
<protein>
    <submittedName>
        <fullName evidence="1">Uncharacterized protein</fullName>
    </submittedName>
</protein>
<keyword evidence="2" id="KW-1185">Reference proteome</keyword>
<organism evidence="1 2">
    <name type="scientific">Yanghanlia caeni</name>
    <dbReference type="NCBI Taxonomy" id="3064283"/>
    <lineage>
        <taxon>Bacteria</taxon>
        <taxon>Pseudomonadati</taxon>
        <taxon>Pseudomonadota</taxon>
        <taxon>Betaproteobacteria</taxon>
        <taxon>Burkholderiales</taxon>
        <taxon>Alcaligenaceae</taxon>
        <taxon>Yanghanlia</taxon>
    </lineage>
</organism>
<comment type="caution">
    <text evidence="1">The sequence shown here is derived from an EMBL/GenBank/DDBJ whole genome shotgun (WGS) entry which is preliminary data.</text>
</comment>
<dbReference type="EMBL" id="JAUZQE010000008">
    <property type="protein sequence ID" value="MDR4125402.1"/>
    <property type="molecule type" value="Genomic_DNA"/>
</dbReference>
<gene>
    <name evidence="1" type="ORF">Q8947_05310</name>
</gene>